<keyword evidence="4" id="KW-0012">Acyltransferase</keyword>
<comment type="subunit">
    <text evidence="2">Forms a 24-polypeptide structural core with octahedral symmetry.</text>
</comment>
<dbReference type="Proteomes" id="UP001166291">
    <property type="component" value="Unassembled WGS sequence"/>
</dbReference>
<protein>
    <submittedName>
        <fullName evidence="6">Lipoyl domain-containing protein</fullName>
    </submittedName>
</protein>
<dbReference type="CDD" id="cd06849">
    <property type="entry name" value="lipoyl_domain"/>
    <property type="match status" value="1"/>
</dbReference>
<feature type="domain" description="Lipoyl-binding" evidence="5">
    <location>
        <begin position="2"/>
        <end position="76"/>
    </location>
</feature>
<reference evidence="6" key="1">
    <citation type="submission" date="2021-07" db="EMBL/GenBank/DDBJ databases">
        <title>Zhongshania sp. CAU 1632 isolated from seawater.</title>
        <authorList>
            <person name="Kim W."/>
        </authorList>
    </citation>
    <scope>NUCLEOTIDE SEQUENCE</scope>
    <source>
        <strain evidence="6">CAU 1632</strain>
    </source>
</reference>
<dbReference type="PROSITE" id="PS50968">
    <property type="entry name" value="BIOTINYL_LIPOYL"/>
    <property type="match status" value="1"/>
</dbReference>
<keyword evidence="3" id="KW-0808">Transferase</keyword>
<comment type="cofactor">
    <cofactor evidence="1">
        <name>(R)-lipoate</name>
        <dbReference type="ChEBI" id="CHEBI:83088"/>
    </cofactor>
</comment>
<organism evidence="6 7">
    <name type="scientific">Zhongshania aquimaris</name>
    <dbReference type="NCBI Taxonomy" id="2857107"/>
    <lineage>
        <taxon>Bacteria</taxon>
        <taxon>Pseudomonadati</taxon>
        <taxon>Pseudomonadota</taxon>
        <taxon>Gammaproteobacteria</taxon>
        <taxon>Cellvibrionales</taxon>
        <taxon>Spongiibacteraceae</taxon>
        <taxon>Zhongshania</taxon>
    </lineage>
</organism>
<dbReference type="PROSITE" id="PS00189">
    <property type="entry name" value="LIPOYL"/>
    <property type="match status" value="1"/>
</dbReference>
<proteinExistence type="predicted"/>
<accession>A0ABS6VVY2</accession>
<dbReference type="InterPro" id="IPR000089">
    <property type="entry name" value="Biotin_lipoyl"/>
</dbReference>
<dbReference type="PANTHER" id="PTHR43178:SF5">
    <property type="entry name" value="LIPOAMIDE ACYLTRANSFERASE COMPONENT OF BRANCHED-CHAIN ALPHA-KETO ACID DEHYDROGENASE COMPLEX, MITOCHONDRIAL"/>
    <property type="match status" value="1"/>
</dbReference>
<evidence type="ECO:0000256" key="3">
    <source>
        <dbReference type="ARBA" id="ARBA00022679"/>
    </source>
</evidence>
<dbReference type="PANTHER" id="PTHR43178">
    <property type="entry name" value="DIHYDROLIPOAMIDE ACETYLTRANSFERASE COMPONENT OF PYRUVATE DEHYDROGENASE COMPLEX"/>
    <property type="match status" value="1"/>
</dbReference>
<sequence>MSTEVRIPSIGFSTQEATLAEWMVADGATVEKGAPLYALELDKSTQEIESPASGTLRIKVEAGEVCEIGSLIAEIV</sequence>
<evidence type="ECO:0000256" key="2">
    <source>
        <dbReference type="ARBA" id="ARBA00011484"/>
    </source>
</evidence>
<evidence type="ECO:0000256" key="1">
    <source>
        <dbReference type="ARBA" id="ARBA00001938"/>
    </source>
</evidence>
<evidence type="ECO:0000313" key="6">
    <source>
        <dbReference type="EMBL" id="MBW2942512.1"/>
    </source>
</evidence>
<evidence type="ECO:0000313" key="7">
    <source>
        <dbReference type="Proteomes" id="UP001166291"/>
    </source>
</evidence>
<name>A0ABS6VVY2_9GAMM</name>
<dbReference type="Pfam" id="PF00364">
    <property type="entry name" value="Biotin_lipoyl"/>
    <property type="match status" value="1"/>
</dbReference>
<evidence type="ECO:0000259" key="5">
    <source>
        <dbReference type="PROSITE" id="PS50968"/>
    </source>
</evidence>
<dbReference type="InterPro" id="IPR050743">
    <property type="entry name" value="2-oxoacid_DH_E2_comp"/>
</dbReference>
<dbReference type="EMBL" id="JAHWDQ010000006">
    <property type="protein sequence ID" value="MBW2942512.1"/>
    <property type="molecule type" value="Genomic_DNA"/>
</dbReference>
<evidence type="ECO:0000256" key="4">
    <source>
        <dbReference type="ARBA" id="ARBA00023315"/>
    </source>
</evidence>
<gene>
    <name evidence="6" type="ORF">KXJ70_17070</name>
</gene>
<keyword evidence="7" id="KW-1185">Reference proteome</keyword>
<comment type="caution">
    <text evidence="6">The sequence shown here is derived from an EMBL/GenBank/DDBJ whole genome shotgun (WGS) entry which is preliminary data.</text>
</comment>
<dbReference type="RefSeq" id="WP_219044759.1">
    <property type="nucleotide sequence ID" value="NZ_JAHWDQ010000006.1"/>
</dbReference>
<dbReference type="InterPro" id="IPR003016">
    <property type="entry name" value="2-oxoA_DH_lipoyl-BS"/>
</dbReference>